<protein>
    <submittedName>
        <fullName evidence="1">Uncharacterized protein</fullName>
    </submittedName>
</protein>
<name>A0AA36BAG6_OCTVU</name>
<proteinExistence type="predicted"/>
<reference evidence="1" key="1">
    <citation type="submission" date="2023-08" db="EMBL/GenBank/DDBJ databases">
        <authorList>
            <person name="Alioto T."/>
            <person name="Alioto T."/>
            <person name="Gomez Garrido J."/>
        </authorList>
    </citation>
    <scope>NUCLEOTIDE SEQUENCE</scope>
</reference>
<dbReference type="AlphaFoldDB" id="A0AA36BAG6"/>
<gene>
    <name evidence="1" type="ORF">OCTVUL_1B019946</name>
</gene>
<accession>A0AA36BAG6</accession>
<sequence>MNQRIYILFRCEIETFRNKPNYLTKQHAYLTCTRKVLPSQKLCHDPQESTPTSIVDSKSEEKTKCWKLYLATTENF</sequence>
<organism evidence="1 2">
    <name type="scientific">Octopus vulgaris</name>
    <name type="common">Common octopus</name>
    <dbReference type="NCBI Taxonomy" id="6645"/>
    <lineage>
        <taxon>Eukaryota</taxon>
        <taxon>Metazoa</taxon>
        <taxon>Spiralia</taxon>
        <taxon>Lophotrochozoa</taxon>
        <taxon>Mollusca</taxon>
        <taxon>Cephalopoda</taxon>
        <taxon>Coleoidea</taxon>
        <taxon>Octopodiformes</taxon>
        <taxon>Octopoda</taxon>
        <taxon>Incirrata</taxon>
        <taxon>Octopodidae</taxon>
        <taxon>Octopus</taxon>
    </lineage>
</organism>
<dbReference type="EMBL" id="OX597824">
    <property type="protein sequence ID" value="CAI9730468.1"/>
    <property type="molecule type" value="Genomic_DNA"/>
</dbReference>
<evidence type="ECO:0000313" key="1">
    <source>
        <dbReference type="EMBL" id="CAI9730468.1"/>
    </source>
</evidence>
<keyword evidence="2" id="KW-1185">Reference proteome</keyword>
<evidence type="ECO:0000313" key="2">
    <source>
        <dbReference type="Proteomes" id="UP001162480"/>
    </source>
</evidence>
<dbReference type="Proteomes" id="UP001162480">
    <property type="component" value="Chromosome 11"/>
</dbReference>